<protein>
    <recommendedName>
        <fullName evidence="2">Transposase</fullName>
    </recommendedName>
</protein>
<dbReference type="AlphaFoldDB" id="A0AAT9F2E3"/>
<accession>A0AAT9F2E3</accession>
<reference evidence="1" key="1">
    <citation type="journal article" date="2014" name="Genome Biol. Evol.">
        <title>Genome evolution and plasticity of Serratia marcescens, an important multidrug-resistant nosocomial pathogen.</title>
        <authorList>
            <person name="Iguchi A."/>
            <person name="Nagaya Y."/>
            <person name="Pradel E."/>
            <person name="Ooka T."/>
            <person name="Ogura Y."/>
            <person name="Katsura K."/>
            <person name="Kurokawa K."/>
            <person name="Oshima K."/>
            <person name="Hattori M."/>
            <person name="Parkhill J."/>
            <person name="Sebaihia M."/>
            <person name="Coulthurst S.J."/>
            <person name="Gotoh N."/>
            <person name="Thomson N.R."/>
            <person name="Ewbank J.J."/>
            <person name="Hayashi T."/>
        </authorList>
    </citation>
    <scope>NUCLEOTIDE SEQUENCE</scope>
    <source>
        <strain evidence="1">SM39</strain>
    </source>
</reference>
<name>A0AAT9F2E3_SERMA</name>
<dbReference type="KEGG" id="smar:SM39_0549"/>
<dbReference type="EMBL" id="AP013063">
    <property type="protein sequence ID" value="BAO32611.1"/>
    <property type="molecule type" value="Genomic_DNA"/>
</dbReference>
<proteinExistence type="predicted"/>
<organism evidence="1">
    <name type="scientific">Serratia marcescens SM39</name>
    <dbReference type="NCBI Taxonomy" id="1334564"/>
    <lineage>
        <taxon>Bacteria</taxon>
        <taxon>Pseudomonadati</taxon>
        <taxon>Pseudomonadota</taxon>
        <taxon>Gammaproteobacteria</taxon>
        <taxon>Enterobacterales</taxon>
        <taxon>Yersiniaceae</taxon>
        <taxon>Serratia</taxon>
    </lineage>
</organism>
<evidence type="ECO:0000313" key="1">
    <source>
        <dbReference type="EMBL" id="BAO32611.1"/>
    </source>
</evidence>
<evidence type="ECO:0008006" key="2">
    <source>
        <dbReference type="Google" id="ProtNLM"/>
    </source>
</evidence>
<gene>
    <name evidence="1" type="ORF">SM39_0549</name>
</gene>
<sequence length="104" mass="11711">MCVVRWLGLKCKKPRTKARLKCCVVAGADLRHEAPSHTIPHALRYWSVFQVAVKHTVSKQRISLRIHHYGKSTDFVQTLRAGTTINLNALTCCDQKARTEAGLN</sequence>